<evidence type="ECO:0008006" key="3">
    <source>
        <dbReference type="Google" id="ProtNLM"/>
    </source>
</evidence>
<keyword evidence="2" id="KW-1185">Reference proteome</keyword>
<dbReference type="Pfam" id="PF11104">
    <property type="entry name" value="PilM_2"/>
    <property type="match status" value="1"/>
</dbReference>
<dbReference type="Gene3D" id="3.30.1490.300">
    <property type="match status" value="1"/>
</dbReference>
<dbReference type="AlphaFoldDB" id="A0A370CIL6"/>
<dbReference type="PANTHER" id="PTHR32432">
    <property type="entry name" value="CELL DIVISION PROTEIN FTSA-RELATED"/>
    <property type="match status" value="1"/>
</dbReference>
<dbReference type="EMBL" id="NMOS02000005">
    <property type="protein sequence ID" value="RDH40699.1"/>
    <property type="molecule type" value="Genomic_DNA"/>
</dbReference>
<dbReference type="InterPro" id="IPR005883">
    <property type="entry name" value="PilM"/>
</dbReference>
<reference evidence="1 2" key="2">
    <citation type="journal article" date="2018" name="J. Invertebr. Pathol.">
        <title>'Candidatus Aquirickettsiella gammari' (Gammaproteobacteria: Legionellales: Coxiellaceae): A bacterial pathogen of the freshwater crustacean Gammarus fossarum (Malacostraca: Amphipoda).</title>
        <authorList>
            <person name="Bojko J."/>
            <person name="Dunn A.M."/>
            <person name="Stebbing P.D."/>
            <person name="van Aerle R."/>
            <person name="Bacela-Spychalska K."/>
            <person name="Bean T.P."/>
            <person name="Urrutia A."/>
            <person name="Stentiford G.D."/>
        </authorList>
    </citation>
    <scope>NUCLEOTIDE SEQUENCE [LARGE SCALE GENOMIC DNA]</scope>
    <source>
        <strain evidence="1">RA15029</strain>
    </source>
</reference>
<organism evidence="1 2">
    <name type="scientific">Candidatus Aquirickettsiella gammari</name>
    <dbReference type="NCBI Taxonomy" id="2016198"/>
    <lineage>
        <taxon>Bacteria</taxon>
        <taxon>Pseudomonadati</taxon>
        <taxon>Pseudomonadota</taxon>
        <taxon>Gammaproteobacteria</taxon>
        <taxon>Legionellales</taxon>
        <taxon>Coxiellaceae</taxon>
        <taxon>Candidatus Aquirickettsiella</taxon>
    </lineage>
</organism>
<dbReference type="InterPro" id="IPR050696">
    <property type="entry name" value="FtsA/MreB"/>
</dbReference>
<dbReference type="InterPro" id="IPR043129">
    <property type="entry name" value="ATPase_NBD"/>
</dbReference>
<dbReference type="Proteomes" id="UP000226429">
    <property type="component" value="Unassembled WGS sequence"/>
</dbReference>
<evidence type="ECO:0000313" key="1">
    <source>
        <dbReference type="EMBL" id="RDH40699.1"/>
    </source>
</evidence>
<dbReference type="SUPFAM" id="SSF53067">
    <property type="entry name" value="Actin-like ATPase domain"/>
    <property type="match status" value="1"/>
</dbReference>
<accession>A0A370CIL6</accession>
<gene>
    <name evidence="1" type="ORF">CFE62_002770</name>
</gene>
<evidence type="ECO:0000313" key="2">
    <source>
        <dbReference type="Proteomes" id="UP000226429"/>
    </source>
</evidence>
<proteinExistence type="predicted"/>
<comment type="caution">
    <text evidence="1">The sequence shown here is derived from an EMBL/GenBank/DDBJ whole genome shotgun (WGS) entry which is preliminary data.</text>
</comment>
<dbReference type="PANTHER" id="PTHR32432:SF3">
    <property type="entry name" value="ETHANOLAMINE UTILIZATION PROTEIN EUTJ"/>
    <property type="match status" value="1"/>
</dbReference>
<sequence>MYFFKDRHKNTQLTNDTMGLDIGSAMLKWVIFGPGDVYYELKNYAIAAIPQCLDYKQAKDVSRMVAILKRTLLEKTRVKNCVLNIPDHLVCSKWIQIDHSAYENLDEIIAILAEQSIPYPLKDLYFDYQRFYPAQQNQDNFKVLLAACRKEHLDFRLDIVHQANLTPIAVELSSQAIVRANYYFYPENRYENRMFLEVGANQLTLLFLDKSKEAVCFNEKLLNTQSKESILLQIKRCIKRYFLAFPGCSLNKLFFIGFNRSLLSYLCKKLDGFLALKTQVLNYEQSLKCSYELDKNKLSNSLSGLFISCGLALSPYLDFSISMGAYS</sequence>
<reference evidence="1 2" key="1">
    <citation type="journal article" date="2017" name="Int. J. Syst. Evol. Microbiol.">
        <title>Aquarickettsiella crustaci n. gen. n. sp. (Gammaproteobacteria: Legionellales: Coxiellaceae); a bacterial pathogen of the freshwater crustacean: Gammarus fossarum (Malacostraca: Amphipoda).</title>
        <authorList>
            <person name="Bojko J."/>
            <person name="Dunn A.M."/>
            <person name="Stebbing P.D."/>
            <person name="Van Aerle R."/>
            <person name="Bacela-Spychalska K."/>
            <person name="Bean T.P."/>
            <person name="Stentiford G.D."/>
        </authorList>
    </citation>
    <scope>NUCLEOTIDE SEQUENCE [LARGE SCALE GENOMIC DNA]</scope>
    <source>
        <strain evidence="1">RA15029</strain>
    </source>
</reference>
<name>A0A370CIL6_9COXI</name>
<protein>
    <recommendedName>
        <fullName evidence="3">Type IV pilus assembly protein PilM</fullName>
    </recommendedName>
</protein>